<dbReference type="AlphaFoldDB" id="A0A444GI89"/>
<organism evidence="2">
    <name type="scientific">Ensete ventricosum</name>
    <name type="common">Abyssinian banana</name>
    <name type="synonym">Musa ensete</name>
    <dbReference type="NCBI Taxonomy" id="4639"/>
    <lineage>
        <taxon>Eukaryota</taxon>
        <taxon>Viridiplantae</taxon>
        <taxon>Streptophyta</taxon>
        <taxon>Embryophyta</taxon>
        <taxon>Tracheophyta</taxon>
        <taxon>Spermatophyta</taxon>
        <taxon>Magnoliopsida</taxon>
        <taxon>Liliopsida</taxon>
        <taxon>Zingiberales</taxon>
        <taxon>Musaceae</taxon>
        <taxon>Ensete</taxon>
    </lineage>
</organism>
<feature type="compositionally biased region" description="Basic and acidic residues" evidence="1">
    <location>
        <begin position="83"/>
        <end position="108"/>
    </location>
</feature>
<feature type="region of interest" description="Disordered" evidence="1">
    <location>
        <begin position="1"/>
        <end position="121"/>
    </location>
</feature>
<gene>
    <name evidence="2" type="ORF">BHM03_00004962</name>
</gene>
<feature type="compositionally biased region" description="Polar residues" evidence="1">
    <location>
        <begin position="18"/>
        <end position="39"/>
    </location>
</feature>
<reference evidence="2" key="1">
    <citation type="journal article" date="2018" name="Data Brief">
        <title>Genome sequence data from 17 accessions of Ensete ventricosum, a staple food crop for millions in Ethiopia.</title>
        <authorList>
            <person name="Yemataw Z."/>
            <person name="Muzemil S."/>
            <person name="Ambachew D."/>
            <person name="Tripathi L."/>
            <person name="Tesfaye K."/>
            <person name="Chala A."/>
            <person name="Farbos A."/>
            <person name="O'Neill P."/>
            <person name="Moore K."/>
            <person name="Grant M."/>
            <person name="Studholme D.J."/>
        </authorList>
    </citation>
    <scope>NUCLEOTIDE SEQUENCE [LARGE SCALE GENOMIC DNA]</scope>
    <source>
        <tissue evidence="2">Leaf</tissue>
    </source>
</reference>
<proteinExistence type="predicted"/>
<sequence>MKGHGDRERESDGRPYSLTLSPRGSLRSTYPRTRRSLTAPSYPASPFLPDSAVRSRSGGPHGNGALSGDQFAQRGPSSARRSSSRDPRLLPRGPCRDLPQDKRDRWSDLKCGGGTDLAAVQSPSDGRRMFQAGILDF</sequence>
<name>A0A444GI89_ENSVE</name>
<protein>
    <submittedName>
        <fullName evidence="2">Uncharacterized protein</fullName>
    </submittedName>
</protein>
<dbReference type="Proteomes" id="UP000290560">
    <property type="component" value="Unassembled WGS sequence"/>
</dbReference>
<evidence type="ECO:0000313" key="2">
    <source>
        <dbReference type="EMBL" id="RZR71407.1"/>
    </source>
</evidence>
<feature type="compositionally biased region" description="Basic and acidic residues" evidence="1">
    <location>
        <begin position="1"/>
        <end position="13"/>
    </location>
</feature>
<accession>A0A444GI89</accession>
<dbReference type="EMBL" id="KV875529">
    <property type="protein sequence ID" value="RZR71407.1"/>
    <property type="molecule type" value="Genomic_DNA"/>
</dbReference>
<evidence type="ECO:0000256" key="1">
    <source>
        <dbReference type="SAM" id="MobiDB-lite"/>
    </source>
</evidence>